<dbReference type="Pfam" id="PF14175">
    <property type="entry name" value="YaaC"/>
    <property type="match status" value="1"/>
</dbReference>
<dbReference type="EMBL" id="SMAN01000005">
    <property type="protein sequence ID" value="TCT24638.1"/>
    <property type="molecule type" value="Genomic_DNA"/>
</dbReference>
<protein>
    <submittedName>
        <fullName evidence="1">YaaC-like protein</fullName>
    </submittedName>
</protein>
<accession>A0A4R3N5Y4</accession>
<evidence type="ECO:0000313" key="1">
    <source>
        <dbReference type="EMBL" id="TCT24638.1"/>
    </source>
</evidence>
<dbReference type="InterPro" id="IPR026988">
    <property type="entry name" value="YaaC-like"/>
</dbReference>
<proteinExistence type="predicted"/>
<reference evidence="1 2" key="1">
    <citation type="submission" date="2019-03" db="EMBL/GenBank/DDBJ databases">
        <title>Genomic Encyclopedia of Type Strains, Phase IV (KMG-IV): sequencing the most valuable type-strain genomes for metagenomic binning, comparative biology and taxonomic classification.</title>
        <authorList>
            <person name="Goeker M."/>
        </authorList>
    </citation>
    <scope>NUCLEOTIDE SEQUENCE [LARGE SCALE GENOMIC DNA]</scope>
    <source>
        <strain evidence="1 2">DSM 25894</strain>
    </source>
</reference>
<dbReference type="RefSeq" id="WP_165902077.1">
    <property type="nucleotide sequence ID" value="NZ_SMAN01000005.1"/>
</dbReference>
<organism evidence="1 2">
    <name type="scientific">Melghiribacillus thermohalophilus</name>
    <dbReference type="NCBI Taxonomy" id="1324956"/>
    <lineage>
        <taxon>Bacteria</taxon>
        <taxon>Bacillati</taxon>
        <taxon>Bacillota</taxon>
        <taxon>Bacilli</taxon>
        <taxon>Bacillales</taxon>
        <taxon>Bacillaceae</taxon>
        <taxon>Melghiribacillus</taxon>
    </lineage>
</organism>
<dbReference type="Proteomes" id="UP000294650">
    <property type="component" value="Unassembled WGS sequence"/>
</dbReference>
<dbReference type="AlphaFoldDB" id="A0A4R3N5Y4"/>
<name>A0A4R3N5Y4_9BACI</name>
<keyword evidence="2" id="KW-1185">Reference proteome</keyword>
<comment type="caution">
    <text evidence="1">The sequence shown here is derived from an EMBL/GenBank/DDBJ whole genome shotgun (WGS) entry which is preliminary data.</text>
</comment>
<sequence length="326" mass="38776">MLKEKISVFMDQLKAVSVIQSFLQGCYQSLDEKDPDTLSFKNAERFLHYLHHSQIYFEQAQKSPIHIQPILLFYGTVHQLKACLLTTRPHYPESTNLLAHGASARKRKKQNYSFLQDEVKIQQKGLFPYLARHMFQMKQLPKDKFSMSLLLKKIPEMNEVYQIHHQQPAQTNIGHYLEHTFLLSKSILDDLHITEHYLEQKLKNSLTYFDRLTHQDHALILHFTRRPNPFESGFLSVHLEEEHYYFPCDRSIFFPLHEILVHYLLLYNLSMICRYETEWWGELLSTFATRDYPFIRRYLDIASAKVPILLGAYLQHQYEKGKRNVS</sequence>
<dbReference type="PROSITE" id="PS51257">
    <property type="entry name" value="PROKAR_LIPOPROTEIN"/>
    <property type="match status" value="1"/>
</dbReference>
<evidence type="ECO:0000313" key="2">
    <source>
        <dbReference type="Proteomes" id="UP000294650"/>
    </source>
</evidence>
<gene>
    <name evidence="1" type="ORF">EDD68_10592</name>
</gene>